<dbReference type="STRING" id="28091.SAMEA3174300_01204"/>
<dbReference type="PANTHER" id="PTHR38693">
    <property type="entry name" value="UBIQUINONE BIOSYNTHESIS PROTEIN UBIJ"/>
    <property type="match status" value="1"/>
</dbReference>
<gene>
    <name evidence="2" type="ORF">NCTC12742_00581</name>
</gene>
<dbReference type="Proteomes" id="UP000272771">
    <property type="component" value="Chromosome"/>
</dbReference>
<dbReference type="EMBL" id="LR134533">
    <property type="protein sequence ID" value="VEJ50222.1"/>
    <property type="molecule type" value="Genomic_DNA"/>
</dbReference>
<reference evidence="2 3" key="1">
    <citation type="submission" date="2018-12" db="EMBL/GenBank/DDBJ databases">
        <authorList>
            <consortium name="Pathogen Informatics"/>
        </authorList>
    </citation>
    <scope>NUCLEOTIDE SEQUENCE [LARGE SCALE GENOMIC DNA]</scope>
    <source>
        <strain evidence="2 3">NCTC12742</strain>
    </source>
</reference>
<sequence length="204" mass="22241">MSAMLPLLNHVIQQNTEIQADLAEFAGRSLQLEASGLRVKGVFDRQGFLQDFDGQAETEIVFRPSAVQKILSGQKPGVGDVAVNGDTALGMAVLPLVGQLRYYANDDLSRLFGDAVAGSVSSRAERLGQTLKQIGRGLAGQLGSFAQEPESPVVGKETFESWRNGVEQLRDDVARLEARLNKLERRNQFITQHTAVNCGVCERE</sequence>
<feature type="coiled-coil region" evidence="1">
    <location>
        <begin position="159"/>
        <end position="193"/>
    </location>
</feature>
<dbReference type="PANTHER" id="PTHR38693:SF1">
    <property type="entry name" value="UBIQUINONE BIOSYNTHESIS ACCESSORY FACTOR UBIJ"/>
    <property type="match status" value="1"/>
</dbReference>
<dbReference type="GO" id="GO:0006744">
    <property type="term" value="P:ubiquinone biosynthetic process"/>
    <property type="evidence" value="ECO:0007669"/>
    <property type="project" value="InterPro"/>
</dbReference>
<dbReference type="InterPro" id="IPR038989">
    <property type="entry name" value="UbiJ"/>
</dbReference>
<evidence type="ECO:0000256" key="1">
    <source>
        <dbReference type="SAM" id="Coils"/>
    </source>
</evidence>
<evidence type="ECO:0000313" key="3">
    <source>
        <dbReference type="Proteomes" id="UP000272771"/>
    </source>
</evidence>
<dbReference type="OrthoDB" id="8525483at2"/>
<accession>A0A448VKF0</accession>
<keyword evidence="1" id="KW-0175">Coiled coil</keyword>
<proteinExistence type="predicted"/>
<dbReference type="RefSeq" id="WP_050793663.1">
    <property type="nucleotide sequence ID" value="NZ_CAUJRG010000004.1"/>
</dbReference>
<organism evidence="2 3">
    <name type="scientific">Neisseria weaveri</name>
    <dbReference type="NCBI Taxonomy" id="28091"/>
    <lineage>
        <taxon>Bacteria</taxon>
        <taxon>Pseudomonadati</taxon>
        <taxon>Pseudomonadota</taxon>
        <taxon>Betaproteobacteria</taxon>
        <taxon>Neisseriales</taxon>
        <taxon>Neisseriaceae</taxon>
        <taxon>Neisseria</taxon>
    </lineage>
</organism>
<keyword evidence="3" id="KW-1185">Reference proteome</keyword>
<protein>
    <submittedName>
        <fullName evidence="2">Uncharacterized protein conserved in bacteria</fullName>
    </submittedName>
</protein>
<name>A0A448VKF0_9NEIS</name>
<evidence type="ECO:0000313" key="2">
    <source>
        <dbReference type="EMBL" id="VEJ50222.1"/>
    </source>
</evidence>
<dbReference type="AlphaFoldDB" id="A0A448VKF0"/>